<organism evidence="3 4">
    <name type="scientific">Allonocardiopsis opalescens</name>
    <dbReference type="NCBI Taxonomy" id="1144618"/>
    <lineage>
        <taxon>Bacteria</taxon>
        <taxon>Bacillati</taxon>
        <taxon>Actinomycetota</taxon>
        <taxon>Actinomycetes</taxon>
        <taxon>Streptosporangiales</taxon>
        <taxon>Allonocardiopsis</taxon>
    </lineage>
</organism>
<dbReference type="PROSITE" id="PS51318">
    <property type="entry name" value="TAT"/>
    <property type="match status" value="1"/>
</dbReference>
<feature type="region of interest" description="Disordered" evidence="1">
    <location>
        <begin position="242"/>
        <end position="264"/>
    </location>
</feature>
<gene>
    <name evidence="3" type="ORF">CLV72_101452</name>
</gene>
<reference evidence="3 4" key="1">
    <citation type="submission" date="2018-03" db="EMBL/GenBank/DDBJ databases">
        <title>Genomic Encyclopedia of Archaeal and Bacterial Type Strains, Phase II (KMG-II): from individual species to whole genera.</title>
        <authorList>
            <person name="Goeker M."/>
        </authorList>
    </citation>
    <scope>NUCLEOTIDE SEQUENCE [LARGE SCALE GENOMIC DNA]</scope>
    <source>
        <strain evidence="3 4">DSM 45601</strain>
    </source>
</reference>
<keyword evidence="2" id="KW-0732">Signal</keyword>
<dbReference type="OrthoDB" id="3212108at2"/>
<proteinExistence type="predicted"/>
<dbReference type="AlphaFoldDB" id="A0A2T0QD71"/>
<dbReference type="SUPFAM" id="SSF109998">
    <property type="entry name" value="Triger factor/SurA peptide-binding domain-like"/>
    <property type="match status" value="1"/>
</dbReference>
<dbReference type="RefSeq" id="WP_146159317.1">
    <property type="nucleotide sequence ID" value="NZ_PVZC01000001.1"/>
</dbReference>
<evidence type="ECO:0000313" key="4">
    <source>
        <dbReference type="Proteomes" id="UP000237846"/>
    </source>
</evidence>
<evidence type="ECO:0000256" key="2">
    <source>
        <dbReference type="SAM" id="SignalP"/>
    </source>
</evidence>
<comment type="caution">
    <text evidence="3">The sequence shown here is derived from an EMBL/GenBank/DDBJ whole genome shotgun (WGS) entry which is preliminary data.</text>
</comment>
<dbReference type="EMBL" id="PVZC01000001">
    <property type="protein sequence ID" value="PRY01855.1"/>
    <property type="molecule type" value="Genomic_DNA"/>
</dbReference>
<dbReference type="InterPro" id="IPR027304">
    <property type="entry name" value="Trigger_fact/SurA_dom_sf"/>
</dbReference>
<feature type="signal peptide" evidence="2">
    <location>
        <begin position="1"/>
        <end position="34"/>
    </location>
</feature>
<sequence>MLPHSSSPASRPRRPRARTLLAGLALAAAGLALSACGPQQAGAAAIVGGERISTESVRADLDEIAVLAEESGQQLTDEQRGQLSGEVLRQRILYVIGDTTAEQAGLEFSQGELDAQLESMGGAEQLAAQGVLPAHQDSVVRFELLVQRLGEQASEQELAAVVEQLRPQAEAQLLPQLQQMYGDQQELIDAEINRQLEGQARQQVALQAVQTAAQEISVDVNPRYGTFDPATLSINPEWNAVSAPEESGQPTVPGMGGVIPPDGG</sequence>
<accession>A0A2T0QD71</accession>
<name>A0A2T0QD71_9ACTN</name>
<dbReference type="InterPro" id="IPR006311">
    <property type="entry name" value="TAT_signal"/>
</dbReference>
<evidence type="ECO:0000256" key="1">
    <source>
        <dbReference type="SAM" id="MobiDB-lite"/>
    </source>
</evidence>
<evidence type="ECO:0008006" key="5">
    <source>
        <dbReference type="Google" id="ProtNLM"/>
    </source>
</evidence>
<feature type="compositionally biased region" description="Gly residues" evidence="1">
    <location>
        <begin position="254"/>
        <end position="264"/>
    </location>
</feature>
<protein>
    <recommendedName>
        <fullName evidence="5">SurA-like protein</fullName>
    </recommendedName>
</protein>
<evidence type="ECO:0000313" key="3">
    <source>
        <dbReference type="EMBL" id="PRY01855.1"/>
    </source>
</evidence>
<feature type="chain" id="PRO_5039653996" description="SurA-like protein" evidence="2">
    <location>
        <begin position="35"/>
        <end position="264"/>
    </location>
</feature>
<keyword evidence="4" id="KW-1185">Reference proteome</keyword>
<dbReference type="Proteomes" id="UP000237846">
    <property type="component" value="Unassembled WGS sequence"/>
</dbReference>